<proteinExistence type="predicted"/>
<keyword evidence="1" id="KW-0677">Repeat</keyword>
<organism evidence="4 5">
    <name type="scientific">Mucilaginibacter glaciei</name>
    <dbReference type="NCBI Taxonomy" id="2772109"/>
    <lineage>
        <taxon>Bacteria</taxon>
        <taxon>Pseudomonadati</taxon>
        <taxon>Bacteroidota</taxon>
        <taxon>Sphingobacteriia</taxon>
        <taxon>Sphingobacteriales</taxon>
        <taxon>Sphingobacteriaceae</taxon>
        <taxon>Mucilaginibacter</taxon>
    </lineage>
</organism>
<dbReference type="PROSITE" id="PS50005">
    <property type="entry name" value="TPR"/>
    <property type="match status" value="2"/>
</dbReference>
<dbReference type="RefSeq" id="WP_191163592.1">
    <property type="nucleotide sequence ID" value="NZ_JACWMX010000004.1"/>
</dbReference>
<dbReference type="Gene3D" id="1.25.40.10">
    <property type="entry name" value="Tetratricopeptide repeat domain"/>
    <property type="match status" value="2"/>
</dbReference>
<comment type="caution">
    <text evidence="4">The sequence shown here is derived from an EMBL/GenBank/DDBJ whole genome shotgun (WGS) entry which is preliminary data.</text>
</comment>
<dbReference type="PANTHER" id="PTHR44943:SF8">
    <property type="entry name" value="TPR REPEAT-CONTAINING PROTEIN MJ0263"/>
    <property type="match status" value="1"/>
</dbReference>
<evidence type="ECO:0000313" key="5">
    <source>
        <dbReference type="Proteomes" id="UP000619078"/>
    </source>
</evidence>
<dbReference type="Pfam" id="PF13432">
    <property type="entry name" value="TPR_16"/>
    <property type="match status" value="1"/>
</dbReference>
<dbReference type="EMBL" id="JACWMX010000004">
    <property type="protein sequence ID" value="MBD1393860.1"/>
    <property type="molecule type" value="Genomic_DNA"/>
</dbReference>
<sequence length="331" mass="36356">MIWIVLLAGAHAFAQNSTGVNDLIKQGQAFSDQQKYTDAIAKYKEALIAEPENDRANYELAYALYSTNKGAEGIPYLEKAVANGKSASFKAGAYSLLGSVYSAANQFPKSIAAYRDGIKLDSTNQRLYYNLGITQYRARQYTDAETSFISAVIIDSAYAASIRMYALTAFHQNKRAEALLGFCRFLMIDPTGPQSAEAFGNLQNILNGGALKPEPGYKSSAAVKALASYQNLLLTKALAGFATRRYASPTDLLATQLKAVFGALGSMPRDKYFAWYGFADYFYKLSQTDNFSTFIKVISQKSTPANGKWLKDNADKVASYEAWVKINKLTL</sequence>
<keyword evidence="2 3" id="KW-0802">TPR repeat</keyword>
<dbReference type="Proteomes" id="UP000619078">
    <property type="component" value="Unassembled WGS sequence"/>
</dbReference>
<dbReference type="Pfam" id="PF13414">
    <property type="entry name" value="TPR_11"/>
    <property type="match status" value="1"/>
</dbReference>
<dbReference type="InterPro" id="IPR011990">
    <property type="entry name" value="TPR-like_helical_dom_sf"/>
</dbReference>
<dbReference type="SUPFAM" id="SSF48452">
    <property type="entry name" value="TPR-like"/>
    <property type="match status" value="1"/>
</dbReference>
<name>A0A926NSE6_9SPHI</name>
<dbReference type="InterPro" id="IPR019734">
    <property type="entry name" value="TPR_rpt"/>
</dbReference>
<feature type="repeat" description="TPR" evidence="3">
    <location>
        <begin position="20"/>
        <end position="53"/>
    </location>
</feature>
<dbReference type="AlphaFoldDB" id="A0A926NSE6"/>
<gene>
    <name evidence="4" type="ORF">IDJ76_12195</name>
</gene>
<reference evidence="4" key="1">
    <citation type="submission" date="2020-09" db="EMBL/GenBank/DDBJ databases">
        <title>Novel species of Mucilaginibacter isolated from a glacier on the Tibetan Plateau.</title>
        <authorList>
            <person name="Liu Q."/>
            <person name="Xin Y.-H."/>
        </authorList>
    </citation>
    <scope>NUCLEOTIDE SEQUENCE</scope>
    <source>
        <strain evidence="4">ZB1P21</strain>
    </source>
</reference>
<evidence type="ECO:0000256" key="2">
    <source>
        <dbReference type="ARBA" id="ARBA00022803"/>
    </source>
</evidence>
<dbReference type="PANTHER" id="PTHR44943">
    <property type="entry name" value="CELLULOSE SYNTHASE OPERON PROTEIN C"/>
    <property type="match status" value="1"/>
</dbReference>
<evidence type="ECO:0000313" key="4">
    <source>
        <dbReference type="EMBL" id="MBD1393860.1"/>
    </source>
</evidence>
<feature type="repeat" description="TPR" evidence="3">
    <location>
        <begin position="91"/>
        <end position="124"/>
    </location>
</feature>
<keyword evidence="5" id="KW-1185">Reference proteome</keyword>
<dbReference type="InterPro" id="IPR051685">
    <property type="entry name" value="Ycf3/AcsC/BcsC/TPR_MFPF"/>
</dbReference>
<accession>A0A926NSE6</accession>
<dbReference type="SMART" id="SM00028">
    <property type="entry name" value="TPR"/>
    <property type="match status" value="3"/>
</dbReference>
<protein>
    <submittedName>
        <fullName evidence="4">Tetratricopeptide repeat protein</fullName>
    </submittedName>
</protein>
<evidence type="ECO:0000256" key="3">
    <source>
        <dbReference type="PROSITE-ProRule" id="PRU00339"/>
    </source>
</evidence>
<evidence type="ECO:0000256" key="1">
    <source>
        <dbReference type="ARBA" id="ARBA00022737"/>
    </source>
</evidence>